<dbReference type="Proteomes" id="UP000824220">
    <property type="component" value="Unassembled WGS sequence"/>
</dbReference>
<protein>
    <submittedName>
        <fullName evidence="1">MinD/ParA family protein</fullName>
    </submittedName>
</protein>
<feature type="non-terminal residue" evidence="1">
    <location>
        <position position="1"/>
    </location>
</feature>
<dbReference type="AlphaFoldDB" id="A0A9D2H3F0"/>
<dbReference type="GO" id="GO:0051782">
    <property type="term" value="P:negative regulation of cell division"/>
    <property type="evidence" value="ECO:0007669"/>
    <property type="project" value="TreeGrafter"/>
</dbReference>
<organism evidence="1 2">
    <name type="scientific">Candidatus Microbacterium stercoravium</name>
    <dbReference type="NCBI Taxonomy" id="2838697"/>
    <lineage>
        <taxon>Bacteria</taxon>
        <taxon>Bacillati</taxon>
        <taxon>Actinomycetota</taxon>
        <taxon>Actinomycetes</taxon>
        <taxon>Micrococcales</taxon>
        <taxon>Microbacteriaceae</taxon>
        <taxon>Microbacterium</taxon>
    </lineage>
</organism>
<dbReference type="InterPro" id="IPR050625">
    <property type="entry name" value="ParA/MinD_ATPase"/>
</dbReference>
<name>A0A9D2H3F0_9MICO</name>
<dbReference type="GO" id="GO:0016887">
    <property type="term" value="F:ATP hydrolysis activity"/>
    <property type="evidence" value="ECO:0007669"/>
    <property type="project" value="TreeGrafter"/>
</dbReference>
<dbReference type="InterPro" id="IPR027417">
    <property type="entry name" value="P-loop_NTPase"/>
</dbReference>
<dbReference type="PANTHER" id="PTHR43384:SF14">
    <property type="entry name" value="ESX-1 SECRETION-ASSOCIATED PROTEIN ESPI"/>
    <property type="match status" value="1"/>
</dbReference>
<dbReference type="SUPFAM" id="SSF52540">
    <property type="entry name" value="P-loop containing nucleoside triphosphate hydrolases"/>
    <property type="match status" value="1"/>
</dbReference>
<dbReference type="PANTHER" id="PTHR43384">
    <property type="entry name" value="SEPTUM SITE-DETERMINING PROTEIN MIND HOMOLOG, CHLOROPLASTIC-RELATED"/>
    <property type="match status" value="1"/>
</dbReference>
<reference evidence="1" key="2">
    <citation type="submission" date="2021-04" db="EMBL/GenBank/DDBJ databases">
        <authorList>
            <person name="Gilroy R."/>
        </authorList>
    </citation>
    <scope>NUCLEOTIDE SEQUENCE</scope>
    <source>
        <strain evidence="1">ChiHjej8B7-3636</strain>
    </source>
</reference>
<proteinExistence type="predicted"/>
<accession>A0A9D2H3F0</accession>
<dbReference type="GO" id="GO:0005524">
    <property type="term" value="F:ATP binding"/>
    <property type="evidence" value="ECO:0007669"/>
    <property type="project" value="TreeGrafter"/>
</dbReference>
<comment type="caution">
    <text evidence="1">The sequence shown here is derived from an EMBL/GenBank/DDBJ whole genome shotgun (WGS) entry which is preliminary data.</text>
</comment>
<gene>
    <name evidence="1" type="ORF">H9800_03455</name>
</gene>
<evidence type="ECO:0000313" key="2">
    <source>
        <dbReference type="Proteomes" id="UP000824220"/>
    </source>
</evidence>
<dbReference type="EMBL" id="DXAM01000049">
    <property type="protein sequence ID" value="HJA03898.1"/>
    <property type="molecule type" value="Genomic_DNA"/>
</dbReference>
<dbReference type="Gene3D" id="3.40.50.300">
    <property type="entry name" value="P-loop containing nucleotide triphosphate hydrolases"/>
    <property type="match status" value="1"/>
</dbReference>
<dbReference type="GO" id="GO:0009898">
    <property type="term" value="C:cytoplasmic side of plasma membrane"/>
    <property type="evidence" value="ECO:0007669"/>
    <property type="project" value="TreeGrafter"/>
</dbReference>
<reference evidence="1" key="1">
    <citation type="journal article" date="2021" name="PeerJ">
        <title>Extensive microbial diversity within the chicken gut microbiome revealed by metagenomics and culture.</title>
        <authorList>
            <person name="Gilroy R."/>
            <person name="Ravi A."/>
            <person name="Getino M."/>
            <person name="Pursley I."/>
            <person name="Horton D.L."/>
            <person name="Alikhan N.F."/>
            <person name="Baker D."/>
            <person name="Gharbi K."/>
            <person name="Hall N."/>
            <person name="Watson M."/>
            <person name="Adriaenssens E.M."/>
            <person name="Foster-Nyarko E."/>
            <person name="Jarju S."/>
            <person name="Secka A."/>
            <person name="Antonio M."/>
            <person name="Oren A."/>
            <person name="Chaudhuri R.R."/>
            <person name="La Ragione R."/>
            <person name="Hildebrand F."/>
            <person name="Pallen M.J."/>
        </authorList>
    </citation>
    <scope>NUCLEOTIDE SEQUENCE</scope>
    <source>
        <strain evidence="1">ChiHjej8B7-3636</strain>
    </source>
</reference>
<evidence type="ECO:0000313" key="1">
    <source>
        <dbReference type="EMBL" id="HJA03898.1"/>
    </source>
</evidence>
<dbReference type="GO" id="GO:0005829">
    <property type="term" value="C:cytosol"/>
    <property type="evidence" value="ECO:0007669"/>
    <property type="project" value="TreeGrafter"/>
</dbReference>
<sequence>SLVLTDTGTGIIHSVMDATLDLGDQIVIVSGISVDEARLAAETLTWLETNGHEQLAQNAVVVINQDRPGTPLVRLDELESHFRSRVRDVVRIPYDAGIATGSAISFHDLDRATCDAARRLAATVVEGIRAS</sequence>